<protein>
    <recommendedName>
        <fullName evidence="3">C2H2-type domain-containing protein</fullName>
    </recommendedName>
</protein>
<keyword evidence="1" id="KW-0479">Metal-binding</keyword>
<feature type="compositionally biased region" description="Basic and acidic residues" evidence="2">
    <location>
        <begin position="473"/>
        <end position="482"/>
    </location>
</feature>
<dbReference type="PROSITE" id="PS00028">
    <property type="entry name" value="ZINC_FINGER_C2H2_1"/>
    <property type="match status" value="1"/>
</dbReference>
<feature type="region of interest" description="Disordered" evidence="2">
    <location>
        <begin position="458"/>
        <end position="497"/>
    </location>
</feature>
<keyword evidence="1" id="KW-0862">Zinc</keyword>
<accession>A0A6A1WRF7</accession>
<keyword evidence="1" id="KW-0863">Zinc-finger</keyword>
<dbReference type="EMBL" id="RXIC02000019">
    <property type="protein sequence ID" value="KAB1227881.1"/>
    <property type="molecule type" value="Genomic_DNA"/>
</dbReference>
<feature type="domain" description="C2H2-type" evidence="3">
    <location>
        <begin position="380"/>
        <end position="407"/>
    </location>
</feature>
<evidence type="ECO:0000313" key="4">
    <source>
        <dbReference type="EMBL" id="KAB1227881.1"/>
    </source>
</evidence>
<dbReference type="InterPro" id="IPR013087">
    <property type="entry name" value="Znf_C2H2_type"/>
</dbReference>
<dbReference type="PROSITE" id="PS50157">
    <property type="entry name" value="ZINC_FINGER_C2H2_2"/>
    <property type="match status" value="1"/>
</dbReference>
<evidence type="ECO:0000256" key="2">
    <source>
        <dbReference type="SAM" id="MobiDB-lite"/>
    </source>
</evidence>
<name>A0A6A1WRF7_9ROSI</name>
<dbReference type="GO" id="GO:0008270">
    <property type="term" value="F:zinc ion binding"/>
    <property type="evidence" value="ECO:0007669"/>
    <property type="project" value="UniProtKB-KW"/>
</dbReference>
<organism evidence="4 5">
    <name type="scientific">Morella rubra</name>
    <name type="common">Chinese bayberry</name>
    <dbReference type="NCBI Taxonomy" id="262757"/>
    <lineage>
        <taxon>Eukaryota</taxon>
        <taxon>Viridiplantae</taxon>
        <taxon>Streptophyta</taxon>
        <taxon>Embryophyta</taxon>
        <taxon>Tracheophyta</taxon>
        <taxon>Spermatophyta</taxon>
        <taxon>Magnoliopsida</taxon>
        <taxon>eudicotyledons</taxon>
        <taxon>Gunneridae</taxon>
        <taxon>Pentapetalae</taxon>
        <taxon>rosids</taxon>
        <taxon>fabids</taxon>
        <taxon>Fagales</taxon>
        <taxon>Myricaceae</taxon>
        <taxon>Morella</taxon>
    </lineage>
</organism>
<gene>
    <name evidence="4" type="ORF">CJ030_MR1G006619</name>
</gene>
<dbReference type="Proteomes" id="UP000516437">
    <property type="component" value="Chromosome 1"/>
</dbReference>
<comment type="caution">
    <text evidence="4">The sequence shown here is derived from an EMBL/GenBank/DDBJ whole genome shotgun (WGS) entry which is preliminary data.</text>
</comment>
<evidence type="ECO:0000313" key="5">
    <source>
        <dbReference type="Proteomes" id="UP000516437"/>
    </source>
</evidence>
<evidence type="ECO:0000256" key="1">
    <source>
        <dbReference type="PROSITE-ProRule" id="PRU00042"/>
    </source>
</evidence>
<feature type="region of interest" description="Disordered" evidence="2">
    <location>
        <begin position="401"/>
        <end position="423"/>
    </location>
</feature>
<reference evidence="4 5" key="1">
    <citation type="journal article" date="2019" name="Plant Biotechnol. J.">
        <title>The red bayberry genome and genetic basis of sex determination.</title>
        <authorList>
            <person name="Jia H.M."/>
            <person name="Jia H.J."/>
            <person name="Cai Q.L."/>
            <person name="Wang Y."/>
            <person name="Zhao H.B."/>
            <person name="Yang W.F."/>
            <person name="Wang G.Y."/>
            <person name="Li Y.H."/>
            <person name="Zhan D.L."/>
            <person name="Shen Y.T."/>
            <person name="Niu Q.F."/>
            <person name="Chang L."/>
            <person name="Qiu J."/>
            <person name="Zhao L."/>
            <person name="Xie H.B."/>
            <person name="Fu W.Y."/>
            <person name="Jin J."/>
            <person name="Li X.W."/>
            <person name="Jiao Y."/>
            <person name="Zhou C.C."/>
            <person name="Tu T."/>
            <person name="Chai C.Y."/>
            <person name="Gao J.L."/>
            <person name="Fan L.J."/>
            <person name="van de Weg E."/>
            <person name="Wang J.Y."/>
            <person name="Gao Z.S."/>
        </authorList>
    </citation>
    <scope>NUCLEOTIDE SEQUENCE [LARGE SCALE GENOMIC DNA]</scope>
    <source>
        <tissue evidence="4">Leaves</tissue>
    </source>
</reference>
<keyword evidence="5" id="KW-1185">Reference proteome</keyword>
<feature type="region of interest" description="Disordered" evidence="2">
    <location>
        <begin position="347"/>
        <end position="373"/>
    </location>
</feature>
<sequence>MPLHFDASMSSQIDLGFENDPTDGELFSLNLNDLVPNYGDHGFLSSLPNSNTSLNLARPQNQDQLISPRTQPTSLTVSQLGLCQRVREVRRTYVPTPRRSVPVRGVVDYFPTQIPEDLPLTEVSVTEILTTQLIIATATRERIFFPRSDENHMIQGQRSFQSRSMPLSNEVNMISFTSQEEPISGHHFETSGRNPRPIFIHHSESSGGNPSPIFINHRSETSGGNPNPIFINHHSETSGGNPNPIFINHHSETSGGNPSPIFNQFQDHDVPDHLGLGSHLQNQRASYSPSLYLNPPSKRANGLLHIDDGEPMETKYQISTDQNQPQRNTTLHNSHFMNEFTSSLLRDSDPIKINSSDDEDETEGRGHTRSLRPCQKYGPYICPRCKEVFDTAQFFAAHMSSHYSSETRDERRKRQAAKYKKKRTSLRLVQMGSGVTVLPESYNAPRIRVRRNGRMRGQIDIRVEDQTGDGAEEQDKSERQEQGRPPGLASEEGWIDVKIKEEPLGPWLK</sequence>
<feature type="compositionally biased region" description="Basic residues" evidence="2">
    <location>
        <begin position="413"/>
        <end position="423"/>
    </location>
</feature>
<proteinExistence type="predicted"/>
<dbReference type="OrthoDB" id="1752147at2759"/>
<dbReference type="AlphaFoldDB" id="A0A6A1WRF7"/>
<evidence type="ECO:0000259" key="3">
    <source>
        <dbReference type="PROSITE" id="PS50157"/>
    </source>
</evidence>